<dbReference type="InterPro" id="IPR043502">
    <property type="entry name" value="DNA/RNA_pol_sf"/>
</dbReference>
<organism evidence="1 2">
    <name type="scientific">Tanacetum coccineum</name>
    <dbReference type="NCBI Taxonomy" id="301880"/>
    <lineage>
        <taxon>Eukaryota</taxon>
        <taxon>Viridiplantae</taxon>
        <taxon>Streptophyta</taxon>
        <taxon>Embryophyta</taxon>
        <taxon>Tracheophyta</taxon>
        <taxon>Spermatophyta</taxon>
        <taxon>Magnoliopsida</taxon>
        <taxon>eudicotyledons</taxon>
        <taxon>Gunneridae</taxon>
        <taxon>Pentapetalae</taxon>
        <taxon>asterids</taxon>
        <taxon>campanulids</taxon>
        <taxon>Asterales</taxon>
        <taxon>Asteraceae</taxon>
        <taxon>Asteroideae</taxon>
        <taxon>Anthemideae</taxon>
        <taxon>Anthemidinae</taxon>
        <taxon>Tanacetum</taxon>
    </lineage>
</organism>
<dbReference type="Gene3D" id="4.10.60.10">
    <property type="entry name" value="Zinc finger, CCHC-type"/>
    <property type="match status" value="1"/>
</dbReference>
<gene>
    <name evidence="1" type="ORF">Tco_0940376</name>
</gene>
<evidence type="ECO:0008006" key="3">
    <source>
        <dbReference type="Google" id="ProtNLM"/>
    </source>
</evidence>
<name>A0ABQ5DMU9_9ASTR</name>
<accession>A0ABQ5DMU9</accession>
<reference evidence="1" key="2">
    <citation type="submission" date="2022-01" db="EMBL/GenBank/DDBJ databases">
        <authorList>
            <person name="Yamashiro T."/>
            <person name="Shiraishi A."/>
            <person name="Satake H."/>
            <person name="Nakayama K."/>
        </authorList>
    </citation>
    <scope>NUCLEOTIDE SEQUENCE</scope>
</reference>
<keyword evidence="2" id="KW-1185">Reference proteome</keyword>
<evidence type="ECO:0000313" key="1">
    <source>
        <dbReference type="EMBL" id="GJT40511.1"/>
    </source>
</evidence>
<dbReference type="EMBL" id="BQNB010015480">
    <property type="protein sequence ID" value="GJT40511.1"/>
    <property type="molecule type" value="Genomic_DNA"/>
</dbReference>
<sequence length="431" mass="48717">HSTATYTSISSDYVEPSDVGSSGVMVYEYNGLPMYPPSPDCVPGPEHPPSPDYLRKDAANALLMSHTLLNHLQADRELRRRRSPPETMDDRARRMRLPANISTIDQRNYLSGTHTILPIHYLHSSPLCFYLKLTVERMPPETCPDREIGCGITDVLEDPDEIAKKIPATSVAELGQRMTDFVTITLWRVRPELTCEALGTVFWDAQVDTNVLEHVTLTEADDDSHNSGTGSRSTERTTHECTYTDFLKCQPMNFKDIGQDAAHSMPWNTLMKMMTAKYCPQNEIKKFEMEIWELKVKGQKATCDECGAQEHFKRECPKLKNNNRGNQGGNGNALAKKYMLKGCHVFLAHVTTKKTEDKSEGKQLEDVLIVRDFPKVFLEDLLGLPPTRQVEFQIDLMPGVAPVARAPYRLSPSEMKELSDQLQEPFRQKAS</sequence>
<protein>
    <recommendedName>
        <fullName evidence="3">Reverse transcriptase domain-containing protein</fullName>
    </recommendedName>
</protein>
<dbReference type="SUPFAM" id="SSF56672">
    <property type="entry name" value="DNA/RNA polymerases"/>
    <property type="match status" value="1"/>
</dbReference>
<feature type="non-terminal residue" evidence="1">
    <location>
        <position position="1"/>
    </location>
</feature>
<dbReference type="Proteomes" id="UP001151760">
    <property type="component" value="Unassembled WGS sequence"/>
</dbReference>
<dbReference type="PANTHER" id="PTHR15503:SF45">
    <property type="entry name" value="RNA-DIRECTED DNA POLYMERASE HOMOLOG"/>
    <property type="match status" value="1"/>
</dbReference>
<dbReference type="PANTHER" id="PTHR15503">
    <property type="entry name" value="LDOC1 RELATED"/>
    <property type="match status" value="1"/>
</dbReference>
<proteinExistence type="predicted"/>
<reference evidence="1" key="1">
    <citation type="journal article" date="2022" name="Int. J. Mol. Sci.">
        <title>Draft Genome of Tanacetum Coccineum: Genomic Comparison of Closely Related Tanacetum-Family Plants.</title>
        <authorList>
            <person name="Yamashiro T."/>
            <person name="Shiraishi A."/>
            <person name="Nakayama K."/>
            <person name="Satake H."/>
        </authorList>
    </citation>
    <scope>NUCLEOTIDE SEQUENCE</scope>
</reference>
<evidence type="ECO:0000313" key="2">
    <source>
        <dbReference type="Proteomes" id="UP001151760"/>
    </source>
</evidence>
<dbReference type="InterPro" id="IPR032567">
    <property type="entry name" value="RTL1-rel"/>
</dbReference>
<comment type="caution">
    <text evidence="1">The sequence shown here is derived from an EMBL/GenBank/DDBJ whole genome shotgun (WGS) entry which is preliminary data.</text>
</comment>